<evidence type="ECO:0000313" key="1">
    <source>
        <dbReference type="EMBL" id="RHY98491.1"/>
    </source>
</evidence>
<feature type="non-terminal residue" evidence="1">
    <location>
        <position position="1"/>
    </location>
</feature>
<organism evidence="1 2">
    <name type="scientific">Aphanomyces astaci</name>
    <name type="common">Crayfish plague agent</name>
    <dbReference type="NCBI Taxonomy" id="112090"/>
    <lineage>
        <taxon>Eukaryota</taxon>
        <taxon>Sar</taxon>
        <taxon>Stramenopiles</taxon>
        <taxon>Oomycota</taxon>
        <taxon>Saprolegniomycetes</taxon>
        <taxon>Saprolegniales</taxon>
        <taxon>Verrucalvaceae</taxon>
        <taxon>Aphanomyces</taxon>
    </lineage>
</organism>
<evidence type="ECO:0008006" key="3">
    <source>
        <dbReference type="Google" id="ProtNLM"/>
    </source>
</evidence>
<protein>
    <recommendedName>
        <fullName evidence="3">DDE Tnp4 domain-containing protein</fullName>
    </recommendedName>
</protein>
<dbReference type="EMBL" id="QUTG01001883">
    <property type="protein sequence ID" value="RHY98491.1"/>
    <property type="molecule type" value="Genomic_DNA"/>
</dbReference>
<sequence length="207" mass="23791">FSQPDSVHDLTIFRNRLDVHVRALIKKPVAAPMNDDGEPSETYPNMWAVLVDMGYDGLAQSVRAVHPKKEPVHGTLDRQDLDHNTKVSSDRAIVENFYGRVCILWKISYGTYAWDSKFYDGIQHLTFALPMVLNVNSMLERLHVQSVSDQLYLDESLDDYGEVVAEENDTLTYNNPVIDKVMEDSGVEGFRTLQLHYRRVRDDLECR</sequence>
<proteinExistence type="predicted"/>
<accession>A0A418DRD7</accession>
<comment type="caution">
    <text evidence="1">The sequence shown here is derived from an EMBL/GenBank/DDBJ whole genome shotgun (WGS) entry which is preliminary data.</text>
</comment>
<dbReference type="AlphaFoldDB" id="A0A418DRD7"/>
<dbReference type="Proteomes" id="UP000285712">
    <property type="component" value="Unassembled WGS sequence"/>
</dbReference>
<reference evidence="1 2" key="1">
    <citation type="submission" date="2018-08" db="EMBL/GenBank/DDBJ databases">
        <title>Aphanomyces genome sequencing and annotation.</title>
        <authorList>
            <person name="Minardi D."/>
            <person name="Oidtmann B."/>
            <person name="Van Der Giezen M."/>
            <person name="Studholme D.J."/>
        </authorList>
    </citation>
    <scope>NUCLEOTIDE SEQUENCE [LARGE SCALE GENOMIC DNA]</scope>
    <source>
        <strain evidence="1 2">Sv</strain>
    </source>
</reference>
<dbReference type="VEuPathDB" id="FungiDB:H257_00309"/>
<gene>
    <name evidence="1" type="ORF">DYB35_013346</name>
</gene>
<evidence type="ECO:0000313" key="2">
    <source>
        <dbReference type="Proteomes" id="UP000285712"/>
    </source>
</evidence>
<name>A0A418DRD7_APHAT</name>